<reference evidence="8" key="1">
    <citation type="submission" date="2021-01" db="EMBL/GenBank/DDBJ databases">
        <title>Modified the classification status of verrucomicrobia.</title>
        <authorList>
            <person name="Feng X."/>
        </authorList>
    </citation>
    <scope>NUCLEOTIDE SEQUENCE</scope>
    <source>
        <strain evidence="8">KCTC 22201</strain>
    </source>
</reference>
<accession>A0A934RDG6</accession>
<dbReference type="RefSeq" id="WP_200278695.1">
    <property type="nucleotide sequence ID" value="NZ_JAENII010000006.1"/>
</dbReference>
<comment type="function">
    <text evidence="6">Bidirectionally degrades single-stranded DNA into large acid-insoluble oligonucleotides, which are then degraded further into small acid-soluble oligonucleotides.</text>
</comment>
<gene>
    <name evidence="6 8" type="primary">xseB</name>
    <name evidence="8" type="ORF">JIN81_09435</name>
</gene>
<sequence length="101" mass="11406">MPRKKASPPEEAEPSFEEALTELEDIVSAMEEEELPLEELVSRFEKGTRLLSRCQTVLDTAKKRLKTIAAKPETGKSTENTLTKNESDHTDPSDDDDIRLF</sequence>
<comment type="caution">
    <text evidence="8">The sequence shown here is derived from an EMBL/GenBank/DDBJ whole genome shotgun (WGS) entry which is preliminary data.</text>
</comment>
<evidence type="ECO:0000256" key="3">
    <source>
        <dbReference type="ARBA" id="ARBA00022722"/>
    </source>
</evidence>
<dbReference type="EMBL" id="JAENII010000006">
    <property type="protein sequence ID" value="MBK1827244.1"/>
    <property type="molecule type" value="Genomic_DNA"/>
</dbReference>
<evidence type="ECO:0000256" key="7">
    <source>
        <dbReference type="SAM" id="MobiDB-lite"/>
    </source>
</evidence>
<evidence type="ECO:0000256" key="4">
    <source>
        <dbReference type="ARBA" id="ARBA00022801"/>
    </source>
</evidence>
<dbReference type="NCBIfam" id="TIGR01280">
    <property type="entry name" value="xseB"/>
    <property type="match status" value="1"/>
</dbReference>
<comment type="similarity">
    <text evidence="1 6">Belongs to the XseB family.</text>
</comment>
<dbReference type="PANTHER" id="PTHR34137:SF1">
    <property type="entry name" value="EXODEOXYRIBONUCLEASE 7 SMALL SUBUNIT"/>
    <property type="match status" value="1"/>
</dbReference>
<dbReference type="GO" id="GO:0008855">
    <property type="term" value="F:exodeoxyribonuclease VII activity"/>
    <property type="evidence" value="ECO:0007669"/>
    <property type="project" value="UniProtKB-UniRule"/>
</dbReference>
<evidence type="ECO:0000313" key="9">
    <source>
        <dbReference type="Proteomes" id="UP000658278"/>
    </source>
</evidence>
<name>A0A934RDG6_9BACT</name>
<dbReference type="HAMAP" id="MF_00337">
    <property type="entry name" value="Exonuc_7_S"/>
    <property type="match status" value="1"/>
</dbReference>
<evidence type="ECO:0000256" key="2">
    <source>
        <dbReference type="ARBA" id="ARBA00022490"/>
    </source>
</evidence>
<evidence type="ECO:0000256" key="5">
    <source>
        <dbReference type="ARBA" id="ARBA00022839"/>
    </source>
</evidence>
<keyword evidence="2 6" id="KW-0963">Cytoplasm</keyword>
<dbReference type="EC" id="3.1.11.6" evidence="6"/>
<keyword evidence="9" id="KW-1185">Reference proteome</keyword>
<dbReference type="Gene3D" id="1.10.287.1040">
    <property type="entry name" value="Exonuclease VII, small subunit"/>
    <property type="match status" value="1"/>
</dbReference>
<dbReference type="SUPFAM" id="SSF116842">
    <property type="entry name" value="XseB-like"/>
    <property type="match status" value="1"/>
</dbReference>
<dbReference type="PANTHER" id="PTHR34137">
    <property type="entry name" value="EXODEOXYRIBONUCLEASE 7 SMALL SUBUNIT"/>
    <property type="match status" value="1"/>
</dbReference>
<dbReference type="GO" id="GO:0009318">
    <property type="term" value="C:exodeoxyribonuclease VII complex"/>
    <property type="evidence" value="ECO:0007669"/>
    <property type="project" value="UniProtKB-UniRule"/>
</dbReference>
<evidence type="ECO:0000256" key="1">
    <source>
        <dbReference type="ARBA" id="ARBA00009998"/>
    </source>
</evidence>
<evidence type="ECO:0000313" key="8">
    <source>
        <dbReference type="EMBL" id="MBK1827244.1"/>
    </source>
</evidence>
<dbReference type="Proteomes" id="UP000658278">
    <property type="component" value="Unassembled WGS sequence"/>
</dbReference>
<dbReference type="InterPro" id="IPR037004">
    <property type="entry name" value="Exonuc_VII_ssu_sf"/>
</dbReference>
<evidence type="ECO:0000256" key="6">
    <source>
        <dbReference type="HAMAP-Rule" id="MF_00337"/>
    </source>
</evidence>
<keyword evidence="5 6" id="KW-0269">Exonuclease</keyword>
<dbReference type="InterPro" id="IPR003761">
    <property type="entry name" value="Exonuc_VII_S"/>
</dbReference>
<feature type="region of interest" description="Disordered" evidence="7">
    <location>
        <begin position="69"/>
        <end position="101"/>
    </location>
</feature>
<protein>
    <recommendedName>
        <fullName evidence="6">Exodeoxyribonuclease 7 small subunit</fullName>
        <ecNumber evidence="6">3.1.11.6</ecNumber>
    </recommendedName>
    <alternativeName>
        <fullName evidence="6">Exodeoxyribonuclease VII small subunit</fullName>
        <shortName evidence="6">Exonuclease VII small subunit</shortName>
    </alternativeName>
</protein>
<keyword evidence="4 6" id="KW-0378">Hydrolase</keyword>
<proteinExistence type="inferred from homology"/>
<comment type="subunit">
    <text evidence="6">Heterooligomer composed of large and small subunits.</text>
</comment>
<keyword evidence="3 6" id="KW-0540">Nuclease</keyword>
<dbReference type="AlphaFoldDB" id="A0A934RDG6"/>
<comment type="subcellular location">
    <subcellularLocation>
        <location evidence="6">Cytoplasm</location>
    </subcellularLocation>
</comment>
<organism evidence="8 9">
    <name type="scientific">Haloferula rosea</name>
    <dbReference type="NCBI Taxonomy" id="490093"/>
    <lineage>
        <taxon>Bacteria</taxon>
        <taxon>Pseudomonadati</taxon>
        <taxon>Verrucomicrobiota</taxon>
        <taxon>Verrucomicrobiia</taxon>
        <taxon>Verrucomicrobiales</taxon>
        <taxon>Verrucomicrobiaceae</taxon>
        <taxon>Haloferula</taxon>
    </lineage>
</organism>
<dbReference type="GO" id="GO:0006308">
    <property type="term" value="P:DNA catabolic process"/>
    <property type="evidence" value="ECO:0007669"/>
    <property type="project" value="UniProtKB-UniRule"/>
</dbReference>
<comment type="catalytic activity">
    <reaction evidence="6">
        <text>Exonucleolytic cleavage in either 5'- to 3'- or 3'- to 5'-direction to yield nucleoside 5'-phosphates.</text>
        <dbReference type="EC" id="3.1.11.6"/>
    </reaction>
</comment>
<dbReference type="GO" id="GO:0005829">
    <property type="term" value="C:cytosol"/>
    <property type="evidence" value="ECO:0007669"/>
    <property type="project" value="TreeGrafter"/>
</dbReference>
<feature type="compositionally biased region" description="Polar residues" evidence="7">
    <location>
        <begin position="75"/>
        <end position="84"/>
    </location>
</feature>
<feature type="compositionally biased region" description="Basic and acidic residues" evidence="7">
    <location>
        <begin position="85"/>
        <end position="101"/>
    </location>
</feature>
<dbReference type="Pfam" id="PF02609">
    <property type="entry name" value="Exonuc_VII_S"/>
    <property type="match status" value="1"/>
</dbReference>